<dbReference type="Proteomes" id="UP000057737">
    <property type="component" value="Unassembled WGS sequence"/>
</dbReference>
<feature type="compositionally biased region" description="Basic and acidic residues" evidence="1">
    <location>
        <begin position="28"/>
        <end position="38"/>
    </location>
</feature>
<accession>A0A120FIK7</accession>
<organism evidence="2 3">
    <name type="scientific">Bradyrhizobium macuxiense</name>
    <dbReference type="NCBI Taxonomy" id="1755647"/>
    <lineage>
        <taxon>Bacteria</taxon>
        <taxon>Pseudomonadati</taxon>
        <taxon>Pseudomonadota</taxon>
        <taxon>Alphaproteobacteria</taxon>
        <taxon>Hyphomicrobiales</taxon>
        <taxon>Nitrobacteraceae</taxon>
        <taxon>Bradyrhizobium</taxon>
    </lineage>
</organism>
<evidence type="ECO:0000256" key="1">
    <source>
        <dbReference type="SAM" id="MobiDB-lite"/>
    </source>
</evidence>
<gene>
    <name evidence="2" type="ORF">AS156_19790</name>
</gene>
<evidence type="ECO:0000313" key="2">
    <source>
        <dbReference type="EMBL" id="KWV47676.1"/>
    </source>
</evidence>
<keyword evidence="3" id="KW-1185">Reference proteome</keyword>
<protein>
    <submittedName>
        <fullName evidence="2">Uncharacterized protein</fullName>
    </submittedName>
</protein>
<evidence type="ECO:0000313" key="3">
    <source>
        <dbReference type="Proteomes" id="UP000057737"/>
    </source>
</evidence>
<reference evidence="2 3" key="1">
    <citation type="submission" date="2015-11" db="EMBL/GenBank/DDBJ databases">
        <title>Draft Genome Sequence of the Strain BR 10303 (Bradyrhizobium sp.) isolated from nodules of Centrolobium paraense.</title>
        <authorList>
            <person name="Zelli J.E."/>
            <person name="Simoes-Araujo J.L."/>
            <person name="Barauna A.C."/>
            <person name="Silva K."/>
        </authorList>
    </citation>
    <scope>NUCLEOTIDE SEQUENCE [LARGE SCALE GENOMIC DNA]</scope>
    <source>
        <strain evidence="2 3">BR 10303</strain>
    </source>
</reference>
<name>A0A120FIK7_9BRAD</name>
<comment type="caution">
    <text evidence="2">The sequence shown here is derived from an EMBL/GenBank/DDBJ whole genome shotgun (WGS) entry which is preliminary data.</text>
</comment>
<sequence>MYREARRRRFRRLLLEGPNGQAQRRSRRDAVEINHVPERNPVGANEARSEGSAREFFVADRNVDRT</sequence>
<dbReference type="EMBL" id="LNCU01000113">
    <property type="protein sequence ID" value="KWV47676.1"/>
    <property type="molecule type" value="Genomic_DNA"/>
</dbReference>
<proteinExistence type="predicted"/>
<feature type="region of interest" description="Disordered" evidence="1">
    <location>
        <begin position="15"/>
        <end position="54"/>
    </location>
</feature>
<dbReference type="AlphaFoldDB" id="A0A120FIK7"/>